<keyword evidence="2" id="KW-0812">Transmembrane</keyword>
<evidence type="ECO:0000256" key="1">
    <source>
        <dbReference type="SAM" id="MobiDB-lite"/>
    </source>
</evidence>
<sequence>MRSLLLLSLGLSPPTYEGACVALSDGLATVQSGEPEDAVRQLSSALEAVTHFPAELAADEDMLAQRDTALLALAFTYAALEDEAHAIETIDEAIRTAGGRELSVQMFGPDIAQLYAQRVDALSTLGTSTIVVDCSDCQVLINETHSSPTSEPLYLGSYRVWILTDDQAISHVVKLEDAGQEVAVALPAPAPTLEPPPVTSSKGQVHTPKDRQPRAKQGRRKLPRWASITGAAAGAAVAIAGGIILSFDGDCPGGQDPMTERPECPKVYNAKPAGISLIAGGAALLTGFSVVLAVDELRGPQTQARGVTVQYTLQF</sequence>
<dbReference type="Proteomes" id="UP000238823">
    <property type="component" value="Unassembled WGS sequence"/>
</dbReference>
<feature type="compositionally biased region" description="Basic residues" evidence="1">
    <location>
        <begin position="214"/>
        <end position="223"/>
    </location>
</feature>
<dbReference type="RefSeq" id="WP_106091159.1">
    <property type="nucleotide sequence ID" value="NZ_PVNL01000084.1"/>
</dbReference>
<comment type="caution">
    <text evidence="3">The sequence shown here is derived from an EMBL/GenBank/DDBJ whole genome shotgun (WGS) entry which is preliminary data.</text>
</comment>
<proteinExistence type="predicted"/>
<protein>
    <recommendedName>
        <fullName evidence="5">Tetratricopeptide repeat protein</fullName>
    </recommendedName>
</protein>
<name>A0A2S9YLV0_9BACT</name>
<feature type="region of interest" description="Disordered" evidence="1">
    <location>
        <begin position="188"/>
        <end position="223"/>
    </location>
</feature>
<reference evidence="3 4" key="1">
    <citation type="submission" date="2018-03" db="EMBL/GenBank/DDBJ databases">
        <title>Draft Genome Sequences of the Obligatory Marine Myxobacteria Enhygromyxa salina SWB007.</title>
        <authorList>
            <person name="Poehlein A."/>
            <person name="Moghaddam J.A."/>
            <person name="Harms H."/>
            <person name="Alanjari M."/>
            <person name="Koenig G.M."/>
            <person name="Daniel R."/>
            <person name="Schaeberle T.F."/>
        </authorList>
    </citation>
    <scope>NUCLEOTIDE SEQUENCE [LARGE SCALE GENOMIC DNA]</scope>
    <source>
        <strain evidence="3 4">SWB007</strain>
    </source>
</reference>
<evidence type="ECO:0000256" key="2">
    <source>
        <dbReference type="SAM" id="Phobius"/>
    </source>
</evidence>
<keyword evidence="2" id="KW-0472">Membrane</keyword>
<feature type="compositionally biased region" description="Pro residues" evidence="1">
    <location>
        <begin position="188"/>
        <end position="198"/>
    </location>
</feature>
<evidence type="ECO:0008006" key="5">
    <source>
        <dbReference type="Google" id="ProtNLM"/>
    </source>
</evidence>
<dbReference type="SUPFAM" id="SSF48452">
    <property type="entry name" value="TPR-like"/>
    <property type="match status" value="1"/>
</dbReference>
<keyword evidence="2" id="KW-1133">Transmembrane helix</keyword>
<accession>A0A2S9YLV0</accession>
<feature type="transmembrane region" description="Helical" evidence="2">
    <location>
        <begin position="273"/>
        <end position="294"/>
    </location>
</feature>
<evidence type="ECO:0000313" key="4">
    <source>
        <dbReference type="Proteomes" id="UP000238823"/>
    </source>
</evidence>
<evidence type="ECO:0000313" key="3">
    <source>
        <dbReference type="EMBL" id="PRQ06071.1"/>
    </source>
</evidence>
<dbReference type="EMBL" id="PVNL01000084">
    <property type="protein sequence ID" value="PRQ06071.1"/>
    <property type="molecule type" value="Genomic_DNA"/>
</dbReference>
<gene>
    <name evidence="3" type="ORF">ENSA7_42110</name>
</gene>
<dbReference type="InterPro" id="IPR011990">
    <property type="entry name" value="TPR-like_helical_dom_sf"/>
</dbReference>
<dbReference type="AlphaFoldDB" id="A0A2S9YLV0"/>
<organism evidence="3 4">
    <name type="scientific">Enhygromyxa salina</name>
    <dbReference type="NCBI Taxonomy" id="215803"/>
    <lineage>
        <taxon>Bacteria</taxon>
        <taxon>Pseudomonadati</taxon>
        <taxon>Myxococcota</taxon>
        <taxon>Polyangia</taxon>
        <taxon>Nannocystales</taxon>
        <taxon>Nannocystaceae</taxon>
        <taxon>Enhygromyxa</taxon>
    </lineage>
</organism>